<name>A0ABM9CDQ4_9BACL</name>
<accession>A0ABM9CDQ4</accession>
<dbReference type="InterPro" id="IPR001119">
    <property type="entry name" value="SLH_dom"/>
</dbReference>
<evidence type="ECO:0000313" key="4">
    <source>
        <dbReference type="Proteomes" id="UP000838324"/>
    </source>
</evidence>
<evidence type="ECO:0000259" key="2">
    <source>
        <dbReference type="PROSITE" id="PS51272"/>
    </source>
</evidence>
<dbReference type="InterPro" id="IPR032812">
    <property type="entry name" value="SbsA_Ig"/>
</dbReference>
<reference evidence="3" key="1">
    <citation type="submission" date="2022-01" db="EMBL/GenBank/DDBJ databases">
        <authorList>
            <person name="Criscuolo A."/>
        </authorList>
    </citation>
    <scope>NUCLEOTIDE SEQUENCE</scope>
    <source>
        <strain evidence="3">CIP111892</strain>
    </source>
</reference>
<evidence type="ECO:0000313" key="3">
    <source>
        <dbReference type="EMBL" id="CAH1209632.1"/>
    </source>
</evidence>
<proteinExistence type="predicted"/>
<protein>
    <recommendedName>
        <fullName evidence="2">SLH domain-containing protein</fullName>
    </recommendedName>
</protein>
<keyword evidence="1" id="KW-0732">Signal</keyword>
<dbReference type="Proteomes" id="UP000838324">
    <property type="component" value="Unassembled WGS sequence"/>
</dbReference>
<dbReference type="PROSITE" id="PS00018">
    <property type="entry name" value="EF_HAND_1"/>
    <property type="match status" value="1"/>
</dbReference>
<feature type="domain" description="SLH" evidence="2">
    <location>
        <begin position="103"/>
        <end position="168"/>
    </location>
</feature>
<dbReference type="Pfam" id="PF13205">
    <property type="entry name" value="Big_5"/>
    <property type="match status" value="1"/>
</dbReference>
<feature type="domain" description="SLH" evidence="2">
    <location>
        <begin position="38"/>
        <end position="102"/>
    </location>
</feature>
<dbReference type="RefSeq" id="WP_236334926.1">
    <property type="nucleotide sequence ID" value="NZ_CAKMMG010000004.1"/>
</dbReference>
<comment type="caution">
    <text evidence="3">The sequence shown here is derived from an EMBL/GenBank/DDBJ whole genome shotgun (WGS) entry which is preliminary data.</text>
</comment>
<dbReference type="EMBL" id="CAKMMG010000004">
    <property type="protein sequence ID" value="CAH1209632.1"/>
    <property type="molecule type" value="Genomic_DNA"/>
</dbReference>
<dbReference type="Gene3D" id="2.60.40.1220">
    <property type="match status" value="3"/>
</dbReference>
<evidence type="ECO:0000256" key="1">
    <source>
        <dbReference type="ARBA" id="ARBA00022729"/>
    </source>
</evidence>
<organism evidence="3 4">
    <name type="scientific">Paenibacillus auburnensis</name>
    <dbReference type="NCBI Taxonomy" id="2905649"/>
    <lineage>
        <taxon>Bacteria</taxon>
        <taxon>Bacillati</taxon>
        <taxon>Bacillota</taxon>
        <taxon>Bacilli</taxon>
        <taxon>Bacillales</taxon>
        <taxon>Paenibacillaceae</taxon>
        <taxon>Paenibacillus</taxon>
    </lineage>
</organism>
<dbReference type="InterPro" id="IPR018247">
    <property type="entry name" value="EF_Hand_1_Ca_BS"/>
</dbReference>
<dbReference type="PROSITE" id="PS51272">
    <property type="entry name" value="SLH"/>
    <property type="match status" value="2"/>
</dbReference>
<sequence>MSDMSYPTKEKSQFMNVQGGEKKVMKKILSVALSTAMAFSMFASVAFGETATTPQAKFDALAAKGVLNGYPDGQAHLEKDLTRAEFAKIVTKLFGLSEVTGKLSYKDKGYTATNWAVPYIEAVTAANLMQGKDTVKGIFDYNGKVTVQEVAAVLFRALKLETPATTDNSASAWAKGYAQAVINAGLVAQGTNFKANATRSLVVEAAYAVDNMTTKVAVASAEALTPTTVLVTFADKTTTTLTLTTALVEGVETTIPTFKYKGFDYAGVKVTLAAPKVVSVTAPNSKQLVVKFNRALDSKTVIGTTYGTDTLAPGAIAVTTLTDAQPVDIRYANATLSSDKTELVLTPAGSAYFKGQYTVTVTADVKTDTGVKVTPYTTLLTVADTTAPTIVSVTSTAKATTNKVVVKFSEPVQDGAVAYVDGVSATVPTGSARSSLDEVVLTTSTTLVTGKTYDVSFLNVKDFAGNYITPNPTKTTVTVVADVELPTISSFAVSGEDTIKVVFSKAVDINSLNGVFTLLNSNGVSQGTLVPSKGSDSKTFTLKTPAVPAFTNGVFNGTVVIGAGIRDLLGNVTTATSTQAVTFTKDSVAPTVSSVTYTSTGLAVKFSENVEVKGSNFTLVNDATGVPTPVTVATYKNEDGVVTFNNVTGLATGTYTLRLPAGFVVDLSSSANKSAATVQAVTITATTSTDSKAPVFISAPVVVPTPKSASDQQVTYTIQDASGLNLNTVRDINNYTLDSKALPAGSYVTTNYTGKASDNLVVNVYIPSSGISASKGFDFLITGVQDAAGNAITPQLAKLALVDGVAPKLATATISADDATKLIVNFTEPVKGIDATKFVVKVNGVEATNGVAIASVSGSKYFITISAIQDKYNGADVLYFDNNKDGKVQASEIVAYTSAKTGVIDLSSSFVNAISVTIADKSGVTDMDDNAIDNSVTVNVVK</sequence>
<keyword evidence="4" id="KW-1185">Reference proteome</keyword>
<gene>
    <name evidence="3" type="ORF">PAECIP111892_03275</name>
</gene>
<dbReference type="InterPro" id="IPR014755">
    <property type="entry name" value="Cu-Rt/internalin_Ig-like"/>
</dbReference>